<comment type="subcellular location">
    <subcellularLocation>
        <location evidence="1">Nucleus</location>
    </subcellularLocation>
</comment>
<dbReference type="InterPro" id="IPR036864">
    <property type="entry name" value="Zn2-C6_fun-type_DNA-bd_sf"/>
</dbReference>
<feature type="domain" description="Zn(2)-C6 fungal-type" evidence="4">
    <location>
        <begin position="70"/>
        <end position="98"/>
    </location>
</feature>
<dbReference type="InterPro" id="IPR021858">
    <property type="entry name" value="Fun_TF"/>
</dbReference>
<evidence type="ECO:0000313" key="5">
    <source>
        <dbReference type="EMBL" id="PMD19184.1"/>
    </source>
</evidence>
<evidence type="ECO:0000256" key="3">
    <source>
        <dbReference type="SAM" id="MobiDB-lite"/>
    </source>
</evidence>
<dbReference type="InterPro" id="IPR001138">
    <property type="entry name" value="Zn2Cys6_DnaBD"/>
</dbReference>
<name>A0A2J6PYZ4_9HELO</name>
<dbReference type="GO" id="GO:0005634">
    <property type="term" value="C:nucleus"/>
    <property type="evidence" value="ECO:0007669"/>
    <property type="project" value="UniProtKB-SubCell"/>
</dbReference>
<gene>
    <name evidence="5" type="ORF">NA56DRAFT_575810</name>
</gene>
<dbReference type="Proteomes" id="UP000235672">
    <property type="component" value="Unassembled WGS sequence"/>
</dbReference>
<dbReference type="PANTHER" id="PTHR37534">
    <property type="entry name" value="TRANSCRIPTIONAL ACTIVATOR PROTEIN UGA3"/>
    <property type="match status" value="1"/>
</dbReference>
<dbReference type="Gene3D" id="4.10.240.10">
    <property type="entry name" value="Zn(2)-C6 fungal-type DNA-binding domain"/>
    <property type="match status" value="1"/>
</dbReference>
<dbReference type="GO" id="GO:0000981">
    <property type="term" value="F:DNA-binding transcription factor activity, RNA polymerase II-specific"/>
    <property type="evidence" value="ECO:0007669"/>
    <property type="project" value="InterPro"/>
</dbReference>
<dbReference type="GO" id="GO:0008270">
    <property type="term" value="F:zinc ion binding"/>
    <property type="evidence" value="ECO:0007669"/>
    <property type="project" value="InterPro"/>
</dbReference>
<protein>
    <recommendedName>
        <fullName evidence="4">Zn(2)-C6 fungal-type domain-containing protein</fullName>
    </recommendedName>
</protein>
<dbReference type="SUPFAM" id="SSF57701">
    <property type="entry name" value="Zn2/Cys6 DNA-binding domain"/>
    <property type="match status" value="1"/>
</dbReference>
<dbReference type="Pfam" id="PF00172">
    <property type="entry name" value="Zn_clus"/>
    <property type="match status" value="1"/>
</dbReference>
<dbReference type="SMART" id="SM00066">
    <property type="entry name" value="GAL4"/>
    <property type="match status" value="1"/>
</dbReference>
<reference evidence="5 6" key="1">
    <citation type="submission" date="2016-05" db="EMBL/GenBank/DDBJ databases">
        <title>A degradative enzymes factory behind the ericoid mycorrhizal symbiosis.</title>
        <authorList>
            <consortium name="DOE Joint Genome Institute"/>
            <person name="Martino E."/>
            <person name="Morin E."/>
            <person name="Grelet G."/>
            <person name="Kuo A."/>
            <person name="Kohler A."/>
            <person name="Daghino S."/>
            <person name="Barry K."/>
            <person name="Choi C."/>
            <person name="Cichocki N."/>
            <person name="Clum A."/>
            <person name="Copeland A."/>
            <person name="Hainaut M."/>
            <person name="Haridas S."/>
            <person name="Labutti K."/>
            <person name="Lindquist E."/>
            <person name="Lipzen A."/>
            <person name="Khouja H.-R."/>
            <person name="Murat C."/>
            <person name="Ohm R."/>
            <person name="Olson A."/>
            <person name="Spatafora J."/>
            <person name="Veneault-Fourrey C."/>
            <person name="Henrissat B."/>
            <person name="Grigoriev I."/>
            <person name="Martin F."/>
            <person name="Perotto S."/>
        </authorList>
    </citation>
    <scope>NUCLEOTIDE SEQUENCE [LARGE SCALE GENOMIC DNA]</scope>
    <source>
        <strain evidence="5 6">UAMH 7357</strain>
    </source>
</reference>
<feature type="compositionally biased region" description="Basic residues" evidence="3">
    <location>
        <begin position="40"/>
        <end position="53"/>
    </location>
</feature>
<dbReference type="GO" id="GO:0000976">
    <property type="term" value="F:transcription cis-regulatory region binding"/>
    <property type="evidence" value="ECO:0007669"/>
    <property type="project" value="TreeGrafter"/>
</dbReference>
<dbReference type="PANTHER" id="PTHR37534:SF38">
    <property type="entry name" value="ZN(2)-C6 FUNGAL-TYPE DOMAIN-CONTAINING PROTEIN"/>
    <property type="match status" value="1"/>
</dbReference>
<evidence type="ECO:0000256" key="1">
    <source>
        <dbReference type="ARBA" id="ARBA00004123"/>
    </source>
</evidence>
<evidence type="ECO:0000313" key="6">
    <source>
        <dbReference type="Proteomes" id="UP000235672"/>
    </source>
</evidence>
<feature type="region of interest" description="Disordered" evidence="3">
    <location>
        <begin position="1"/>
        <end position="62"/>
    </location>
</feature>
<dbReference type="InterPro" id="IPR000637">
    <property type="entry name" value="HMGI/Y_DNA-bd_CS"/>
</dbReference>
<dbReference type="PROSITE" id="PS50048">
    <property type="entry name" value="ZN2_CY6_FUNGAL_2"/>
    <property type="match status" value="1"/>
</dbReference>
<dbReference type="Pfam" id="PF11951">
    <property type="entry name" value="Fungal_trans_2"/>
    <property type="match status" value="1"/>
</dbReference>
<dbReference type="OrthoDB" id="3509362at2759"/>
<dbReference type="PROSITE" id="PS00463">
    <property type="entry name" value="ZN2_CY6_FUNGAL_1"/>
    <property type="match status" value="1"/>
</dbReference>
<evidence type="ECO:0000259" key="4">
    <source>
        <dbReference type="PROSITE" id="PS50048"/>
    </source>
</evidence>
<dbReference type="EMBL" id="KZ613490">
    <property type="protein sequence ID" value="PMD19184.1"/>
    <property type="molecule type" value="Genomic_DNA"/>
</dbReference>
<dbReference type="PROSITE" id="PS00354">
    <property type="entry name" value="HMGI_Y"/>
    <property type="match status" value="1"/>
</dbReference>
<sequence>MLEPKLEPIDDIDMADLSDMKESIVPETPETSSSISKPAQVKRPRGRPRKHPKPSPEALAKVAKGRSKTGCITCRRRKKKCDETKPGCLNCEKNSVICEGYPEKTTWKSGKERGEEALQRRATSITISSIQLPYLIHGVETEGDRMFLYHYISRLSMIFTLEGENDCAFRNILLPMAQQHSGLMHSILALSSKHIDYSSPYGLQILQEHPNVDVKMLEERSQFHHDEAVKELTCRETGEVTPATYAQMICFVLQTLSDKNPKGQHRFHLQYYQKLIRESPPDEETEFTKFIHEFFQYHICADQLIHLPQGDVHLVSTQDEWNLPTTVLQPSAVRLLGVFDGLFLYMSKITNLRNKIRHNMEHGIDPVVGFGALHAAAEIDAGLREWTPAWPAGDPRDAAGTLYRQMMWIYLWRTMYPPHVTNWKPDPKNLIKKAVDDGLEILSRFGARDPSQTLILAPAFVIGCAAFEEYQREPIRKAIGVVKSYMEYKNTDTALAVLEEVWRLMDARDEQSWDWQAIAHRMGMDFLAT</sequence>
<organism evidence="5 6">
    <name type="scientific">Hyaloscypha hepaticicola</name>
    <dbReference type="NCBI Taxonomy" id="2082293"/>
    <lineage>
        <taxon>Eukaryota</taxon>
        <taxon>Fungi</taxon>
        <taxon>Dikarya</taxon>
        <taxon>Ascomycota</taxon>
        <taxon>Pezizomycotina</taxon>
        <taxon>Leotiomycetes</taxon>
        <taxon>Helotiales</taxon>
        <taxon>Hyaloscyphaceae</taxon>
        <taxon>Hyaloscypha</taxon>
    </lineage>
</organism>
<dbReference type="STRING" id="1745343.A0A2J6PYZ4"/>
<dbReference type="CDD" id="cd00067">
    <property type="entry name" value="GAL4"/>
    <property type="match status" value="1"/>
</dbReference>
<proteinExistence type="predicted"/>
<evidence type="ECO:0000256" key="2">
    <source>
        <dbReference type="ARBA" id="ARBA00023242"/>
    </source>
</evidence>
<keyword evidence="6" id="KW-1185">Reference proteome</keyword>
<keyword evidence="2" id="KW-0539">Nucleus</keyword>
<accession>A0A2J6PYZ4</accession>
<dbReference type="GO" id="GO:0045944">
    <property type="term" value="P:positive regulation of transcription by RNA polymerase II"/>
    <property type="evidence" value="ECO:0007669"/>
    <property type="project" value="TreeGrafter"/>
</dbReference>
<dbReference type="AlphaFoldDB" id="A0A2J6PYZ4"/>